<name>A0ACB8CF49_DERSI</name>
<gene>
    <name evidence="1" type="ORF">HPB49_011800</name>
</gene>
<organism evidence="1 2">
    <name type="scientific">Dermacentor silvarum</name>
    <name type="common">Tick</name>
    <dbReference type="NCBI Taxonomy" id="543639"/>
    <lineage>
        <taxon>Eukaryota</taxon>
        <taxon>Metazoa</taxon>
        <taxon>Ecdysozoa</taxon>
        <taxon>Arthropoda</taxon>
        <taxon>Chelicerata</taxon>
        <taxon>Arachnida</taxon>
        <taxon>Acari</taxon>
        <taxon>Parasitiformes</taxon>
        <taxon>Ixodida</taxon>
        <taxon>Ixodoidea</taxon>
        <taxon>Ixodidae</taxon>
        <taxon>Rhipicephalinae</taxon>
        <taxon>Dermacentor</taxon>
    </lineage>
</organism>
<proteinExistence type="predicted"/>
<protein>
    <submittedName>
        <fullName evidence="1">Uncharacterized protein</fullName>
    </submittedName>
</protein>
<dbReference type="Proteomes" id="UP000821865">
    <property type="component" value="Chromosome 7"/>
</dbReference>
<keyword evidence="2" id="KW-1185">Reference proteome</keyword>
<evidence type="ECO:0000313" key="2">
    <source>
        <dbReference type="Proteomes" id="UP000821865"/>
    </source>
</evidence>
<sequence length="130" mass="14546">MFIESYGANGAAVKRISSTTESVLGLIRRIANSHRQGESQETRRGCVVGGRCERKKGTSLVDMAVSAEDRTIAHLSGIGRSTVNIVYREFCQAVVDIHEGTWVRMARKEEMAEQMRELHAVTGFRRPWAH</sequence>
<comment type="caution">
    <text evidence="1">The sequence shown here is derived from an EMBL/GenBank/DDBJ whole genome shotgun (WGS) entry which is preliminary data.</text>
</comment>
<dbReference type="EMBL" id="CM023476">
    <property type="protein sequence ID" value="KAH7941298.1"/>
    <property type="molecule type" value="Genomic_DNA"/>
</dbReference>
<reference evidence="1" key="1">
    <citation type="submission" date="2020-05" db="EMBL/GenBank/DDBJ databases">
        <title>Large-scale comparative analyses of tick genomes elucidate their genetic diversity and vector capacities.</title>
        <authorList>
            <person name="Jia N."/>
            <person name="Wang J."/>
            <person name="Shi W."/>
            <person name="Du L."/>
            <person name="Sun Y."/>
            <person name="Zhan W."/>
            <person name="Jiang J."/>
            <person name="Wang Q."/>
            <person name="Zhang B."/>
            <person name="Ji P."/>
            <person name="Sakyi L.B."/>
            <person name="Cui X."/>
            <person name="Yuan T."/>
            <person name="Jiang B."/>
            <person name="Yang W."/>
            <person name="Lam T.T.-Y."/>
            <person name="Chang Q."/>
            <person name="Ding S."/>
            <person name="Wang X."/>
            <person name="Zhu J."/>
            <person name="Ruan X."/>
            <person name="Zhao L."/>
            <person name="Wei J."/>
            <person name="Que T."/>
            <person name="Du C."/>
            <person name="Cheng J."/>
            <person name="Dai P."/>
            <person name="Han X."/>
            <person name="Huang E."/>
            <person name="Gao Y."/>
            <person name="Liu J."/>
            <person name="Shao H."/>
            <person name="Ye R."/>
            <person name="Li L."/>
            <person name="Wei W."/>
            <person name="Wang X."/>
            <person name="Wang C."/>
            <person name="Yang T."/>
            <person name="Huo Q."/>
            <person name="Li W."/>
            <person name="Guo W."/>
            <person name="Chen H."/>
            <person name="Zhou L."/>
            <person name="Ni X."/>
            <person name="Tian J."/>
            <person name="Zhou Y."/>
            <person name="Sheng Y."/>
            <person name="Liu T."/>
            <person name="Pan Y."/>
            <person name="Xia L."/>
            <person name="Li J."/>
            <person name="Zhao F."/>
            <person name="Cao W."/>
        </authorList>
    </citation>
    <scope>NUCLEOTIDE SEQUENCE</scope>
    <source>
        <strain evidence="1">Dsil-2018</strain>
    </source>
</reference>
<evidence type="ECO:0000313" key="1">
    <source>
        <dbReference type="EMBL" id="KAH7941298.1"/>
    </source>
</evidence>
<accession>A0ACB8CF49</accession>